<organism evidence="6 7">
    <name type="scientific">Nocardia jiangxiensis</name>
    <dbReference type="NCBI Taxonomy" id="282685"/>
    <lineage>
        <taxon>Bacteria</taxon>
        <taxon>Bacillati</taxon>
        <taxon>Actinomycetota</taxon>
        <taxon>Actinomycetes</taxon>
        <taxon>Mycobacteriales</taxon>
        <taxon>Nocardiaceae</taxon>
        <taxon>Nocardia</taxon>
    </lineage>
</organism>
<keyword evidence="7" id="KW-1185">Reference proteome</keyword>
<feature type="DNA-binding region" description="H-T-H motif" evidence="4">
    <location>
        <begin position="36"/>
        <end position="55"/>
    </location>
</feature>
<feature type="domain" description="HTH tetR-type" evidence="5">
    <location>
        <begin position="13"/>
        <end position="73"/>
    </location>
</feature>
<dbReference type="PROSITE" id="PS50977">
    <property type="entry name" value="HTH_TETR_2"/>
    <property type="match status" value="1"/>
</dbReference>
<dbReference type="PRINTS" id="PR00455">
    <property type="entry name" value="HTHTETR"/>
</dbReference>
<keyword evidence="3" id="KW-0804">Transcription</keyword>
<dbReference type="RefSeq" id="WP_040832560.1">
    <property type="nucleotide sequence ID" value="NZ_JBIAQY010000006.1"/>
</dbReference>
<dbReference type="EMBL" id="JBIAQY010000006">
    <property type="protein sequence ID" value="MFF3569976.1"/>
    <property type="molecule type" value="Genomic_DNA"/>
</dbReference>
<evidence type="ECO:0000256" key="4">
    <source>
        <dbReference type="PROSITE-ProRule" id="PRU00335"/>
    </source>
</evidence>
<evidence type="ECO:0000313" key="6">
    <source>
        <dbReference type="EMBL" id="MFF3569976.1"/>
    </source>
</evidence>
<dbReference type="SUPFAM" id="SSF46689">
    <property type="entry name" value="Homeodomain-like"/>
    <property type="match status" value="1"/>
</dbReference>
<evidence type="ECO:0000313" key="7">
    <source>
        <dbReference type="Proteomes" id="UP001601992"/>
    </source>
</evidence>
<gene>
    <name evidence="6" type="ORF">ACFYXQ_19555</name>
</gene>
<dbReference type="InterPro" id="IPR001647">
    <property type="entry name" value="HTH_TetR"/>
</dbReference>
<name>A0ABW6S475_9NOCA</name>
<dbReference type="Proteomes" id="UP001601992">
    <property type="component" value="Unassembled WGS sequence"/>
</dbReference>
<reference evidence="6 7" key="1">
    <citation type="submission" date="2024-10" db="EMBL/GenBank/DDBJ databases">
        <title>The Natural Products Discovery Center: Release of the First 8490 Sequenced Strains for Exploring Actinobacteria Biosynthetic Diversity.</title>
        <authorList>
            <person name="Kalkreuter E."/>
            <person name="Kautsar S.A."/>
            <person name="Yang D."/>
            <person name="Bader C.D."/>
            <person name="Teijaro C.N."/>
            <person name="Fluegel L."/>
            <person name="Davis C.M."/>
            <person name="Simpson J.R."/>
            <person name="Lauterbach L."/>
            <person name="Steele A.D."/>
            <person name="Gui C."/>
            <person name="Meng S."/>
            <person name="Li G."/>
            <person name="Viehrig K."/>
            <person name="Ye F."/>
            <person name="Su P."/>
            <person name="Kiefer A.F."/>
            <person name="Nichols A."/>
            <person name="Cepeda A.J."/>
            <person name="Yan W."/>
            <person name="Fan B."/>
            <person name="Jiang Y."/>
            <person name="Adhikari A."/>
            <person name="Zheng C.-J."/>
            <person name="Schuster L."/>
            <person name="Cowan T.M."/>
            <person name="Smanski M.J."/>
            <person name="Chevrette M.G."/>
            <person name="De Carvalho L.P.S."/>
            <person name="Shen B."/>
        </authorList>
    </citation>
    <scope>NUCLEOTIDE SEQUENCE [LARGE SCALE GENOMIC DNA]</scope>
    <source>
        <strain evidence="6 7">NPDC002593</strain>
    </source>
</reference>
<evidence type="ECO:0000256" key="3">
    <source>
        <dbReference type="ARBA" id="ARBA00023163"/>
    </source>
</evidence>
<dbReference type="PANTHER" id="PTHR30055">
    <property type="entry name" value="HTH-TYPE TRANSCRIPTIONAL REGULATOR RUTR"/>
    <property type="match status" value="1"/>
</dbReference>
<accession>A0ABW6S475</accession>
<keyword evidence="2 4" id="KW-0238">DNA-binding</keyword>
<sequence>MSAPRKRRRGDDTDTRDQLIEATAELMLEEGYAGATTRRVAAKIGVNPALVYYYFPSLDDLFLAVFRKGAEANLERQRKALTSNNPMRALWETATDARGTALLMEFMALANHRKEIRAEIAAYAERYRESQLTALTVILSSRGFDVEGLSPAMMSVVISSLGATLVNESSLGITLGHRELAEFAEDFVSLFEGKPWSREILPSRPRADEAEDDSRP</sequence>
<proteinExistence type="predicted"/>
<evidence type="ECO:0000259" key="5">
    <source>
        <dbReference type="PROSITE" id="PS50977"/>
    </source>
</evidence>
<dbReference type="PANTHER" id="PTHR30055:SF234">
    <property type="entry name" value="HTH-TYPE TRANSCRIPTIONAL REGULATOR BETI"/>
    <property type="match status" value="1"/>
</dbReference>
<evidence type="ECO:0000256" key="1">
    <source>
        <dbReference type="ARBA" id="ARBA00023015"/>
    </source>
</evidence>
<dbReference type="InterPro" id="IPR009057">
    <property type="entry name" value="Homeodomain-like_sf"/>
</dbReference>
<evidence type="ECO:0000256" key="2">
    <source>
        <dbReference type="ARBA" id="ARBA00023125"/>
    </source>
</evidence>
<dbReference type="Pfam" id="PF00440">
    <property type="entry name" value="TetR_N"/>
    <property type="match status" value="1"/>
</dbReference>
<dbReference type="InterPro" id="IPR050109">
    <property type="entry name" value="HTH-type_TetR-like_transc_reg"/>
</dbReference>
<protein>
    <submittedName>
        <fullName evidence="6">TetR/AcrR family transcriptional regulator</fullName>
    </submittedName>
</protein>
<keyword evidence="1" id="KW-0805">Transcription regulation</keyword>
<comment type="caution">
    <text evidence="6">The sequence shown here is derived from an EMBL/GenBank/DDBJ whole genome shotgun (WGS) entry which is preliminary data.</text>
</comment>
<dbReference type="Gene3D" id="1.10.357.10">
    <property type="entry name" value="Tetracycline Repressor, domain 2"/>
    <property type="match status" value="1"/>
</dbReference>